<dbReference type="PANTHER" id="PTHR37543:SF1">
    <property type="entry name" value="CCCH ZINC FINGER DNA BINDING PROTEIN (AFU_ORTHOLOGUE AFUA_5G12760)"/>
    <property type="match status" value="1"/>
</dbReference>
<feature type="compositionally biased region" description="Pro residues" evidence="3">
    <location>
        <begin position="478"/>
        <end position="488"/>
    </location>
</feature>
<keyword evidence="1" id="KW-0863">Zinc-finger</keyword>
<evidence type="ECO:0000256" key="2">
    <source>
        <dbReference type="SAM" id="Coils"/>
    </source>
</evidence>
<evidence type="ECO:0000313" key="6">
    <source>
        <dbReference type="Proteomes" id="UP000799438"/>
    </source>
</evidence>
<dbReference type="AlphaFoldDB" id="A0A6A6BGB1"/>
<feature type="domain" description="C3H1-type" evidence="4">
    <location>
        <begin position="279"/>
        <end position="307"/>
    </location>
</feature>
<feature type="compositionally biased region" description="Acidic residues" evidence="3">
    <location>
        <begin position="831"/>
        <end position="842"/>
    </location>
</feature>
<dbReference type="Proteomes" id="UP000799438">
    <property type="component" value="Unassembled WGS sequence"/>
</dbReference>
<feature type="coiled-coil region" evidence="2">
    <location>
        <begin position="32"/>
        <end position="69"/>
    </location>
</feature>
<keyword evidence="2" id="KW-0175">Coiled coil</keyword>
<dbReference type="GO" id="GO:0008270">
    <property type="term" value="F:zinc ion binding"/>
    <property type="evidence" value="ECO:0007669"/>
    <property type="project" value="UniProtKB-KW"/>
</dbReference>
<evidence type="ECO:0000256" key="3">
    <source>
        <dbReference type="SAM" id="MobiDB-lite"/>
    </source>
</evidence>
<dbReference type="InterPro" id="IPR057683">
    <property type="entry name" value="DUF7923"/>
</dbReference>
<keyword evidence="6" id="KW-1185">Reference proteome</keyword>
<organism evidence="5 6">
    <name type="scientific">Aplosporella prunicola CBS 121167</name>
    <dbReference type="NCBI Taxonomy" id="1176127"/>
    <lineage>
        <taxon>Eukaryota</taxon>
        <taxon>Fungi</taxon>
        <taxon>Dikarya</taxon>
        <taxon>Ascomycota</taxon>
        <taxon>Pezizomycotina</taxon>
        <taxon>Dothideomycetes</taxon>
        <taxon>Dothideomycetes incertae sedis</taxon>
        <taxon>Botryosphaeriales</taxon>
        <taxon>Aplosporellaceae</taxon>
        <taxon>Aplosporella</taxon>
    </lineage>
</organism>
<evidence type="ECO:0000256" key="1">
    <source>
        <dbReference type="PROSITE-ProRule" id="PRU00723"/>
    </source>
</evidence>
<evidence type="ECO:0000259" key="4">
    <source>
        <dbReference type="PROSITE" id="PS50103"/>
    </source>
</evidence>
<gene>
    <name evidence="5" type="ORF">K452DRAFT_35282</name>
</gene>
<dbReference type="Pfam" id="PF25540">
    <property type="entry name" value="DUF7923"/>
    <property type="match status" value="1"/>
</dbReference>
<feature type="zinc finger region" description="C3H1-type" evidence="1">
    <location>
        <begin position="575"/>
        <end position="606"/>
    </location>
</feature>
<feature type="region of interest" description="Disordered" evidence="3">
    <location>
        <begin position="254"/>
        <end position="280"/>
    </location>
</feature>
<dbReference type="InterPro" id="IPR057654">
    <property type="entry name" value="Znf-CCCH_tandem"/>
</dbReference>
<feature type="region of interest" description="Disordered" evidence="3">
    <location>
        <begin position="793"/>
        <end position="858"/>
    </location>
</feature>
<feature type="compositionally biased region" description="Basic and acidic residues" evidence="3">
    <location>
        <begin position="505"/>
        <end position="523"/>
    </location>
</feature>
<feature type="compositionally biased region" description="Polar residues" evidence="3">
    <location>
        <begin position="268"/>
        <end position="280"/>
    </location>
</feature>
<dbReference type="GeneID" id="54303299"/>
<reference evidence="5" key="1">
    <citation type="journal article" date="2020" name="Stud. Mycol.">
        <title>101 Dothideomycetes genomes: a test case for predicting lifestyles and emergence of pathogens.</title>
        <authorList>
            <person name="Haridas S."/>
            <person name="Albert R."/>
            <person name="Binder M."/>
            <person name="Bloem J."/>
            <person name="Labutti K."/>
            <person name="Salamov A."/>
            <person name="Andreopoulos B."/>
            <person name="Baker S."/>
            <person name="Barry K."/>
            <person name="Bills G."/>
            <person name="Bluhm B."/>
            <person name="Cannon C."/>
            <person name="Castanera R."/>
            <person name="Culley D."/>
            <person name="Daum C."/>
            <person name="Ezra D."/>
            <person name="Gonzalez J."/>
            <person name="Henrissat B."/>
            <person name="Kuo A."/>
            <person name="Liang C."/>
            <person name="Lipzen A."/>
            <person name="Lutzoni F."/>
            <person name="Magnuson J."/>
            <person name="Mondo S."/>
            <person name="Nolan M."/>
            <person name="Ohm R."/>
            <person name="Pangilinan J."/>
            <person name="Park H.-J."/>
            <person name="Ramirez L."/>
            <person name="Alfaro M."/>
            <person name="Sun H."/>
            <person name="Tritt A."/>
            <person name="Yoshinaga Y."/>
            <person name="Zwiers L.-H."/>
            <person name="Turgeon B."/>
            <person name="Goodwin S."/>
            <person name="Spatafora J."/>
            <person name="Crous P."/>
            <person name="Grigoriev I."/>
        </authorList>
    </citation>
    <scope>NUCLEOTIDE SEQUENCE</scope>
    <source>
        <strain evidence="5">CBS 121167</strain>
    </source>
</reference>
<feature type="compositionally biased region" description="Polar residues" evidence="3">
    <location>
        <begin position="457"/>
        <end position="471"/>
    </location>
</feature>
<feature type="compositionally biased region" description="Polar residues" evidence="3">
    <location>
        <begin position="848"/>
        <end position="858"/>
    </location>
</feature>
<dbReference type="PANTHER" id="PTHR37543">
    <property type="entry name" value="CCCH ZINC FINGER DNA BINDING PROTEIN (AFU_ORTHOLOGUE AFUA_5G12760)"/>
    <property type="match status" value="1"/>
</dbReference>
<feature type="zinc finger region" description="C3H1-type" evidence="1">
    <location>
        <begin position="279"/>
        <end position="307"/>
    </location>
</feature>
<keyword evidence="1" id="KW-0862">Zinc</keyword>
<dbReference type="Pfam" id="PF25543">
    <property type="entry name" value="zf-CCCH_tandem"/>
    <property type="match status" value="1"/>
</dbReference>
<evidence type="ECO:0000313" key="5">
    <source>
        <dbReference type="EMBL" id="KAF2141907.1"/>
    </source>
</evidence>
<feature type="domain" description="C3H1-type" evidence="4">
    <location>
        <begin position="575"/>
        <end position="606"/>
    </location>
</feature>
<dbReference type="OrthoDB" id="2270193at2759"/>
<protein>
    <recommendedName>
        <fullName evidence="4">C3H1-type domain-containing protein</fullName>
    </recommendedName>
</protein>
<name>A0A6A6BGB1_9PEZI</name>
<dbReference type="RefSeq" id="XP_033397619.1">
    <property type="nucleotide sequence ID" value="XM_033545793.1"/>
</dbReference>
<dbReference type="InterPro" id="IPR000571">
    <property type="entry name" value="Znf_CCCH"/>
</dbReference>
<accession>A0A6A6BGB1</accession>
<dbReference type="EMBL" id="ML995486">
    <property type="protein sequence ID" value="KAF2141907.1"/>
    <property type="molecule type" value="Genomic_DNA"/>
</dbReference>
<dbReference type="PROSITE" id="PS50103">
    <property type="entry name" value="ZF_C3H1"/>
    <property type="match status" value="2"/>
</dbReference>
<proteinExistence type="predicted"/>
<sequence>MLRDAELDSLDAQVRQFRVLSGRQHDALLDVVRQYERLLDDYRSLRSDYEEEKENREKYKRQARGLVDRNPFVLLLVDGDGYLFDDQLIKAGAEGGARAAELLAAAVRERVLELSRDGEHWRVVVRVCCNLAAVSRVYGRAGLVGGEARAIAPFTAAFSGAKDLFEVVDCGDKKLAVSTKVEETFRLFSESNQCKHIFFAGCHNTRYLDLLASYAGRTERFTLVKAADHQHEFQRLSLPSQIFPSVFRVKPLDSSTANAPNTKVKGASETSSPAPSVNGQTKKPCKFFIQKGWCKFGKGCSLLHERPAEAAGDLKTKAGDVQSGSKDLTVNWRAQEPTANAFSDDWGSAPVKNKQPSFADDWGNAPPKGRQPSFADDWGNAPAKAQPPSFADDWGNAPVKAQSPSFADDWGKGTAAPKRNGSESKRSQAPAAKPVFADDWGTEAKPPDGPLFADDWGTSQPMSRSTSTLNSRAAKPVSQPPQQAPPKSQPMGLLKSRRGSVDATDSTKAEPEPPARSSKQERKFSNAFTTAADLPRPSAETEGLIPLNKYGDRLDYYLPRPKAEEYAEYNSMVKEPGRKPCNDYQLKGHCNALTAGRECEFNHDPLPTELFHVLKVIVQGYPCSKRATCRRADCYNGHVCQRPGCRGGKPCKFCFQAHNLDPKVAEWVPAIDMDDQSSVASVNMAPDVKPEFNPNVSDFNPLTALTSEWTPTPVESAAEWMPAAPLLAESTDEAPALSVGSLEAAEFTPSLPVVPPESAEFEPSLPVLSPEPAKFTPAALPFSENGTAAWAPSAAASEWMPAEPAGGDWNPAAAEWKPSANPLADDKSDVSEDGEVPDDEIFGDNATRAENGNATLAS</sequence>
<keyword evidence="1" id="KW-0479">Metal-binding</keyword>
<feature type="region of interest" description="Disordered" evidence="3">
    <location>
        <begin position="339"/>
        <end position="523"/>
    </location>
</feature>
<feature type="compositionally biased region" description="Low complexity" evidence="3">
    <location>
        <begin position="793"/>
        <end position="805"/>
    </location>
</feature>
<dbReference type="SMART" id="SM00356">
    <property type="entry name" value="ZnF_C3H1"/>
    <property type="match status" value="2"/>
</dbReference>